<reference evidence="18 19" key="1">
    <citation type="submission" date="2020-06" db="EMBL/GenBank/DDBJ databases">
        <authorList>
            <consortium name="Wellcome Sanger Institute Data Sharing"/>
        </authorList>
    </citation>
    <scope>NUCLEOTIDE SEQUENCE [LARGE SCALE GENOMIC DNA]</scope>
</reference>
<comment type="catalytic activity">
    <reaction evidence="12">
        <text>9-(9Z-octadecenoyloxy)-octadecanoate + H2O = 9-hydroxy-octadecanoate + (9Z)-octadecenoate + H(+)</text>
        <dbReference type="Rhea" id="RHEA:52048"/>
        <dbReference type="ChEBI" id="CHEBI:15377"/>
        <dbReference type="ChEBI" id="CHEBI:15378"/>
        <dbReference type="ChEBI" id="CHEBI:30823"/>
        <dbReference type="ChEBI" id="CHEBI:136282"/>
        <dbReference type="ChEBI" id="CHEBI:136286"/>
    </reaction>
    <physiologicalReaction direction="left-to-right" evidence="12">
        <dbReference type="Rhea" id="RHEA:52049"/>
    </physiologicalReaction>
</comment>
<dbReference type="Ensembl" id="ENSDCDT00010017962.1">
    <property type="protein sequence ID" value="ENSDCDP00010016936.1"/>
    <property type="gene ID" value="ENSDCDG00010007778.1"/>
</dbReference>
<evidence type="ECO:0000256" key="8">
    <source>
        <dbReference type="ARBA" id="ARBA00047427"/>
    </source>
</evidence>
<comment type="catalytic activity">
    <reaction evidence="16">
        <text>12-(9Z-hexadecenoyloxy)-octadecanoate + H2O = 12-hydroxyoctadecanoate + (9Z)-hexadecenoate + H(+)</text>
        <dbReference type="Rhea" id="RHEA:52072"/>
        <dbReference type="ChEBI" id="CHEBI:15377"/>
        <dbReference type="ChEBI" id="CHEBI:15378"/>
        <dbReference type="ChEBI" id="CHEBI:32372"/>
        <dbReference type="ChEBI" id="CHEBI:84201"/>
        <dbReference type="ChEBI" id="CHEBI:136312"/>
    </reaction>
    <physiologicalReaction direction="left-to-right" evidence="16">
        <dbReference type="Rhea" id="RHEA:52073"/>
    </physiologicalReaction>
</comment>
<dbReference type="PANTHER" id="PTHR10989">
    <property type="entry name" value="ANDROGEN-INDUCED PROTEIN 1-RELATED"/>
    <property type="match status" value="1"/>
</dbReference>
<evidence type="ECO:0000256" key="11">
    <source>
        <dbReference type="ARBA" id="ARBA00048701"/>
    </source>
</evidence>
<dbReference type="GeneTree" id="ENSGT00940000158284"/>
<dbReference type="AlphaFoldDB" id="A0AAY4BAP0"/>
<evidence type="ECO:0000256" key="3">
    <source>
        <dbReference type="ARBA" id="ARBA00009300"/>
    </source>
</evidence>
<name>A0AAY4BAP0_9TELE</name>
<dbReference type="PANTHER" id="PTHR10989:SF17">
    <property type="entry name" value="ANDROGEN-DEPENDENT TFPI-REGULATING PROTEIN"/>
    <property type="match status" value="1"/>
</dbReference>
<feature type="transmembrane region" description="Helical" evidence="17">
    <location>
        <begin position="95"/>
        <end position="115"/>
    </location>
</feature>
<dbReference type="InterPro" id="IPR006838">
    <property type="entry name" value="ADTRP_AIG1"/>
</dbReference>
<accession>A0AAY4BAP0</accession>
<feature type="transmembrane region" description="Helical" evidence="17">
    <location>
        <begin position="166"/>
        <end position="192"/>
    </location>
</feature>
<comment type="catalytic activity">
    <reaction evidence="9">
        <text>9-hexadecanoyloxy-octadecanoate + H2O = 9-hydroxy-octadecanoate + hexadecanoate + H(+)</text>
        <dbReference type="Rhea" id="RHEA:52052"/>
        <dbReference type="ChEBI" id="CHEBI:7896"/>
        <dbReference type="ChEBI" id="CHEBI:15377"/>
        <dbReference type="ChEBI" id="CHEBI:15378"/>
        <dbReference type="ChEBI" id="CHEBI:83670"/>
        <dbReference type="ChEBI" id="CHEBI:136286"/>
    </reaction>
    <physiologicalReaction direction="left-to-right" evidence="9">
        <dbReference type="Rhea" id="RHEA:52053"/>
    </physiologicalReaction>
</comment>
<comment type="catalytic activity">
    <reaction evidence="13">
        <text>9-octadecanoyloxy-octadecanoate + H2O = 9-hydroxy-octadecanoate + octadecanoate + H(+)</text>
        <dbReference type="Rhea" id="RHEA:52096"/>
        <dbReference type="ChEBI" id="CHEBI:15377"/>
        <dbReference type="ChEBI" id="CHEBI:15378"/>
        <dbReference type="ChEBI" id="CHEBI:25629"/>
        <dbReference type="ChEBI" id="CHEBI:136286"/>
        <dbReference type="ChEBI" id="CHEBI:136373"/>
    </reaction>
    <physiologicalReaction direction="left-to-right" evidence="13">
        <dbReference type="Rhea" id="RHEA:52097"/>
    </physiologicalReaction>
</comment>
<protein>
    <recommendedName>
        <fullName evidence="20">Androgen-dependent TFPI-regulating protein</fullName>
    </recommendedName>
</protein>
<reference evidence="18" key="2">
    <citation type="submission" date="2025-08" db="UniProtKB">
        <authorList>
            <consortium name="Ensembl"/>
        </authorList>
    </citation>
    <scope>IDENTIFICATION</scope>
</reference>
<evidence type="ECO:0000256" key="10">
    <source>
        <dbReference type="ARBA" id="ARBA00048680"/>
    </source>
</evidence>
<comment type="catalytic activity">
    <reaction evidence="8">
        <text>13-octadecanoyloxy-octadecanoate + H2O = 13-hydroxy-octadecanoate + octadecanoate + H(+)</text>
        <dbReference type="Rhea" id="RHEA:52084"/>
        <dbReference type="ChEBI" id="CHEBI:15377"/>
        <dbReference type="ChEBI" id="CHEBI:15378"/>
        <dbReference type="ChEBI" id="CHEBI:25629"/>
        <dbReference type="ChEBI" id="CHEBI:136304"/>
        <dbReference type="ChEBI" id="CHEBI:136335"/>
    </reaction>
    <physiologicalReaction direction="left-to-right" evidence="8">
        <dbReference type="Rhea" id="RHEA:52085"/>
    </physiologicalReaction>
</comment>
<evidence type="ECO:0000256" key="14">
    <source>
        <dbReference type="ARBA" id="ARBA00049296"/>
    </source>
</evidence>
<keyword evidence="5 17" id="KW-1133">Transmembrane helix</keyword>
<reference evidence="18" key="3">
    <citation type="submission" date="2025-09" db="UniProtKB">
        <authorList>
            <consortium name="Ensembl"/>
        </authorList>
    </citation>
    <scope>IDENTIFICATION</scope>
</reference>
<feature type="transmembrane region" description="Helical" evidence="17">
    <location>
        <begin position="50"/>
        <end position="74"/>
    </location>
</feature>
<evidence type="ECO:0000256" key="9">
    <source>
        <dbReference type="ARBA" id="ARBA00047863"/>
    </source>
</evidence>
<dbReference type="GO" id="GO:0016020">
    <property type="term" value="C:membrane"/>
    <property type="evidence" value="ECO:0007669"/>
    <property type="project" value="InterPro"/>
</dbReference>
<evidence type="ECO:0008006" key="20">
    <source>
        <dbReference type="Google" id="ProtNLM"/>
    </source>
</evidence>
<evidence type="ECO:0000256" key="6">
    <source>
        <dbReference type="ARBA" id="ARBA00023136"/>
    </source>
</evidence>
<comment type="catalytic activity">
    <reaction evidence="1">
        <text>9-(9Z-hexadecenoyloxy)-octadecanoate + H2O = (9Z)-hexadecenoate + 9-hydroxy-octadecanoate + H(+)</text>
        <dbReference type="Rhea" id="RHEA:52068"/>
        <dbReference type="ChEBI" id="CHEBI:15377"/>
        <dbReference type="ChEBI" id="CHEBI:15378"/>
        <dbReference type="ChEBI" id="CHEBI:32372"/>
        <dbReference type="ChEBI" id="CHEBI:136286"/>
        <dbReference type="ChEBI" id="CHEBI:136309"/>
    </reaction>
    <physiologicalReaction direction="left-to-right" evidence="1">
        <dbReference type="Rhea" id="RHEA:52069"/>
    </physiologicalReaction>
</comment>
<evidence type="ECO:0000256" key="17">
    <source>
        <dbReference type="SAM" id="Phobius"/>
    </source>
</evidence>
<comment type="similarity">
    <text evidence="3">Belongs to the AIG1 family.</text>
</comment>
<evidence type="ECO:0000256" key="5">
    <source>
        <dbReference type="ARBA" id="ARBA00022989"/>
    </source>
</evidence>
<gene>
    <name evidence="18" type="primary">adtrp1</name>
</gene>
<evidence type="ECO:0000256" key="7">
    <source>
        <dbReference type="ARBA" id="ARBA00047368"/>
    </source>
</evidence>
<evidence type="ECO:0000256" key="13">
    <source>
        <dbReference type="ARBA" id="ARBA00049221"/>
    </source>
</evidence>
<dbReference type="Proteomes" id="UP000694580">
    <property type="component" value="Chromosome 10"/>
</dbReference>
<keyword evidence="19" id="KW-1185">Reference proteome</keyword>
<comment type="catalytic activity">
    <reaction evidence="15">
        <text>13-(9Z-hexadecenoyloxy)-octadecanoate + H2O = 13-hydroxy-octadecanoate + (9Z)-hexadecenoate + H(+)</text>
        <dbReference type="Rhea" id="RHEA:52076"/>
        <dbReference type="ChEBI" id="CHEBI:15377"/>
        <dbReference type="ChEBI" id="CHEBI:15378"/>
        <dbReference type="ChEBI" id="CHEBI:32372"/>
        <dbReference type="ChEBI" id="CHEBI:136304"/>
        <dbReference type="ChEBI" id="CHEBI:136315"/>
    </reaction>
    <physiologicalReaction direction="left-to-right" evidence="15">
        <dbReference type="Rhea" id="RHEA:52077"/>
    </physiologicalReaction>
</comment>
<organism evidence="18 19">
    <name type="scientific">Denticeps clupeoides</name>
    <name type="common">denticle herring</name>
    <dbReference type="NCBI Taxonomy" id="299321"/>
    <lineage>
        <taxon>Eukaryota</taxon>
        <taxon>Metazoa</taxon>
        <taxon>Chordata</taxon>
        <taxon>Craniata</taxon>
        <taxon>Vertebrata</taxon>
        <taxon>Euteleostomi</taxon>
        <taxon>Actinopterygii</taxon>
        <taxon>Neopterygii</taxon>
        <taxon>Teleostei</taxon>
        <taxon>Clupei</taxon>
        <taxon>Clupeiformes</taxon>
        <taxon>Denticipitoidei</taxon>
        <taxon>Denticipitidae</taxon>
        <taxon>Denticeps</taxon>
    </lineage>
</organism>
<feature type="transmembrane region" description="Helical" evidence="17">
    <location>
        <begin position="198"/>
        <end position="220"/>
    </location>
</feature>
<dbReference type="Pfam" id="PF04750">
    <property type="entry name" value="Far-17a_AIG1"/>
    <property type="match status" value="1"/>
</dbReference>
<keyword evidence="4 17" id="KW-0812">Transmembrane</keyword>
<proteinExistence type="inferred from homology"/>
<comment type="catalytic activity">
    <reaction evidence="14">
        <text>13-(9Z-octadecenoyloxy)-octadecanoate + H2O = 13-hydroxy-octadecanoate + (9Z)-octadecenoate + H(+)</text>
        <dbReference type="Rhea" id="RHEA:52064"/>
        <dbReference type="ChEBI" id="CHEBI:15377"/>
        <dbReference type="ChEBI" id="CHEBI:15378"/>
        <dbReference type="ChEBI" id="CHEBI:30823"/>
        <dbReference type="ChEBI" id="CHEBI:136303"/>
        <dbReference type="ChEBI" id="CHEBI:136304"/>
    </reaction>
    <physiologicalReaction direction="left-to-right" evidence="14">
        <dbReference type="Rhea" id="RHEA:52065"/>
    </physiologicalReaction>
</comment>
<evidence type="ECO:0000256" key="12">
    <source>
        <dbReference type="ARBA" id="ARBA00048800"/>
    </source>
</evidence>
<dbReference type="GO" id="GO:0012505">
    <property type="term" value="C:endomembrane system"/>
    <property type="evidence" value="ECO:0007669"/>
    <property type="project" value="UniProtKB-SubCell"/>
</dbReference>
<comment type="subcellular location">
    <subcellularLocation>
        <location evidence="2">Endomembrane system</location>
        <topology evidence="2">Multi-pass membrane protein</topology>
    </subcellularLocation>
</comment>
<sequence length="252" mass="28246">MATPRFGWKSCLCVHAAVFTWYVFTLWRNCSLEITAKHPGAQTYGGRWKYLTFINLVMQTVFFGICVLTDLAHVAVSVKSARGGLPALLSQIGDFYFSVLAFPVATFVFSSFWVLYSYDRELVYPKFIDQIIPTWLNHALHTIILPLILLQMYLQPHKYPSRLKGILSLALFSVVYLAWVLWVHHISGIWVYPIMARLSSTGLTLFLGVAAFSMVPLYLLGEKLYQVMWRAADGGGGKGGSGVIIGHSSLLT</sequence>
<comment type="catalytic activity">
    <reaction evidence="10">
        <text>12-octadecanoyloxy-octadecanoate + H2O = 12-hydroxyoctadecanoate + octadecanoate + H(+)</text>
        <dbReference type="Rhea" id="RHEA:52080"/>
        <dbReference type="ChEBI" id="CHEBI:15377"/>
        <dbReference type="ChEBI" id="CHEBI:15378"/>
        <dbReference type="ChEBI" id="CHEBI:25629"/>
        <dbReference type="ChEBI" id="CHEBI:84201"/>
        <dbReference type="ChEBI" id="CHEBI:136330"/>
    </reaction>
    <physiologicalReaction direction="left-to-right" evidence="10">
        <dbReference type="Rhea" id="RHEA:52081"/>
    </physiologicalReaction>
</comment>
<feature type="transmembrane region" description="Helical" evidence="17">
    <location>
        <begin position="135"/>
        <end position="154"/>
    </location>
</feature>
<keyword evidence="6 17" id="KW-0472">Membrane</keyword>
<evidence type="ECO:0000256" key="15">
    <source>
        <dbReference type="ARBA" id="ARBA00049322"/>
    </source>
</evidence>
<evidence type="ECO:0000313" key="18">
    <source>
        <dbReference type="Ensembl" id="ENSDCDP00010016936.1"/>
    </source>
</evidence>
<evidence type="ECO:0000256" key="4">
    <source>
        <dbReference type="ARBA" id="ARBA00022692"/>
    </source>
</evidence>
<comment type="catalytic activity">
    <reaction evidence="7">
        <text>12-hexadecanoyloxy-octadecanoate + H2O = 12-hydroxyoctadecanoate + hexadecanoate + H(+)</text>
        <dbReference type="Rhea" id="RHEA:52056"/>
        <dbReference type="ChEBI" id="CHEBI:7896"/>
        <dbReference type="ChEBI" id="CHEBI:15377"/>
        <dbReference type="ChEBI" id="CHEBI:15378"/>
        <dbReference type="ChEBI" id="CHEBI:83677"/>
        <dbReference type="ChEBI" id="CHEBI:84201"/>
    </reaction>
    <physiologicalReaction direction="left-to-right" evidence="7">
        <dbReference type="Rhea" id="RHEA:52057"/>
    </physiologicalReaction>
</comment>
<evidence type="ECO:0000256" key="2">
    <source>
        <dbReference type="ARBA" id="ARBA00004127"/>
    </source>
</evidence>
<evidence type="ECO:0000313" key="19">
    <source>
        <dbReference type="Proteomes" id="UP000694580"/>
    </source>
</evidence>
<evidence type="ECO:0000256" key="16">
    <source>
        <dbReference type="ARBA" id="ARBA00049428"/>
    </source>
</evidence>
<comment type="catalytic activity">
    <reaction evidence="11">
        <text>12-(9Z-octadecenoyloxy)-octadecanoate + H2O = 12-hydroxyoctadecanoate + (9Z)-octadecenoate + H(+)</text>
        <dbReference type="Rhea" id="RHEA:52060"/>
        <dbReference type="ChEBI" id="CHEBI:15377"/>
        <dbReference type="ChEBI" id="CHEBI:15378"/>
        <dbReference type="ChEBI" id="CHEBI:30823"/>
        <dbReference type="ChEBI" id="CHEBI:84201"/>
        <dbReference type="ChEBI" id="CHEBI:136302"/>
    </reaction>
    <physiologicalReaction direction="left-to-right" evidence="11">
        <dbReference type="Rhea" id="RHEA:52061"/>
    </physiologicalReaction>
</comment>
<evidence type="ECO:0000256" key="1">
    <source>
        <dbReference type="ARBA" id="ARBA00000923"/>
    </source>
</evidence>